<dbReference type="OrthoDB" id="2374968at2759"/>
<dbReference type="AlphaFoldDB" id="A0A915Z579"/>
<organism evidence="2 3">
    <name type="scientific">Rhizophagus irregularis</name>
    <dbReference type="NCBI Taxonomy" id="588596"/>
    <lineage>
        <taxon>Eukaryota</taxon>
        <taxon>Fungi</taxon>
        <taxon>Fungi incertae sedis</taxon>
        <taxon>Mucoromycota</taxon>
        <taxon>Glomeromycotina</taxon>
        <taxon>Glomeromycetes</taxon>
        <taxon>Glomerales</taxon>
        <taxon>Glomeraceae</taxon>
        <taxon>Rhizophagus</taxon>
    </lineage>
</organism>
<evidence type="ECO:0000313" key="3">
    <source>
        <dbReference type="Proteomes" id="UP000684084"/>
    </source>
</evidence>
<feature type="region of interest" description="Disordered" evidence="1">
    <location>
        <begin position="1"/>
        <end position="47"/>
    </location>
</feature>
<comment type="caution">
    <text evidence="2">The sequence shown here is derived from an EMBL/GenBank/DDBJ whole genome shotgun (WGS) entry which is preliminary data.</text>
</comment>
<reference evidence="2" key="1">
    <citation type="submission" date="2020-05" db="EMBL/GenBank/DDBJ databases">
        <authorList>
            <person name="Rincon C."/>
            <person name="Sanders R I."/>
            <person name="Robbins C."/>
            <person name="Chaturvedi A."/>
        </authorList>
    </citation>
    <scope>NUCLEOTIDE SEQUENCE</scope>
    <source>
        <strain evidence="2">CHB12</strain>
    </source>
</reference>
<dbReference type="Proteomes" id="UP000684084">
    <property type="component" value="Unassembled WGS sequence"/>
</dbReference>
<evidence type="ECO:0000313" key="2">
    <source>
        <dbReference type="EMBL" id="CAB5361755.1"/>
    </source>
</evidence>
<proteinExistence type="predicted"/>
<accession>A0A915Z579</accession>
<dbReference type="EMBL" id="CAGKOT010000016">
    <property type="protein sequence ID" value="CAB5361755.1"/>
    <property type="molecule type" value="Genomic_DNA"/>
</dbReference>
<sequence length="305" mass="35513">MPPKRQKSTSSNKAAKETVKVNIQDTRKESSSNPNNKKLRLHLEVPNKITEQEQLQQEQLQQEQAEYTSSDEEERRLMNELKVKFKHSEDIKEIINLEENRVAPLESKKVSAEHSKMTVYQAKVENKDNKLLIEELKLLFLKCRAPNSHIFNAIITSVYPELSNQLYKDEATKLRHACSLKMSDFRFKYLNKLTNMAKEYLKDNNSNTSVENFIGDSWRIILRMFLRAICKVEFEKSKADQENLRKFVLESFKIVLDYEKGEVEGLDIPGNTIKNTLDHLTLDIKVPSISKRNIVDSIDLKLLLK</sequence>
<name>A0A915Z579_9GLOM</name>
<feature type="compositionally biased region" description="Basic and acidic residues" evidence="1">
    <location>
        <begin position="14"/>
        <end position="30"/>
    </location>
</feature>
<gene>
    <name evidence="2" type="ORF">CHRIB12_LOCUS8841</name>
</gene>
<protein>
    <submittedName>
        <fullName evidence="2">Uncharacterized protein</fullName>
    </submittedName>
</protein>
<evidence type="ECO:0000256" key="1">
    <source>
        <dbReference type="SAM" id="MobiDB-lite"/>
    </source>
</evidence>